<dbReference type="EMBL" id="CWQY01000032">
    <property type="protein sequence ID" value="CSD15890.1"/>
    <property type="molecule type" value="Genomic_DNA"/>
</dbReference>
<dbReference type="AlphaFoldDB" id="A0A655XTM8"/>
<evidence type="ECO:0000313" key="2">
    <source>
        <dbReference type="Proteomes" id="UP000041770"/>
    </source>
</evidence>
<sequence length="91" mass="9453">MITVALQSPKCLLYLGLDKNVTCPSCALSIGATALTSAVGSPNNSPPVIVANSAKVSVVIIFDYLMALITFSDRLCSGLPYCIELVSSTIS</sequence>
<evidence type="ECO:0000313" key="1">
    <source>
        <dbReference type="EMBL" id="CSD15890.1"/>
    </source>
</evidence>
<reference evidence="1 2" key="1">
    <citation type="submission" date="2015-07" db="EMBL/GenBank/DDBJ databases">
        <authorList>
            <consortium name="Pathogen Informatics"/>
        </authorList>
    </citation>
    <scope>NUCLEOTIDE SEQUENCE [LARGE SCALE GENOMIC DNA]</scope>
    <source>
        <strain evidence="1 2">A316</strain>
    </source>
</reference>
<protein>
    <submittedName>
        <fullName evidence="1">Uncharacterized protein</fullName>
    </submittedName>
</protein>
<proteinExistence type="predicted"/>
<gene>
    <name evidence="1" type="ORF">ERS013200_03363</name>
</gene>
<organism evidence="1 2">
    <name type="scientific">Vibrio cholerae</name>
    <dbReference type="NCBI Taxonomy" id="666"/>
    <lineage>
        <taxon>Bacteria</taxon>
        <taxon>Pseudomonadati</taxon>
        <taxon>Pseudomonadota</taxon>
        <taxon>Gammaproteobacteria</taxon>
        <taxon>Vibrionales</taxon>
        <taxon>Vibrionaceae</taxon>
        <taxon>Vibrio</taxon>
    </lineage>
</organism>
<dbReference type="Proteomes" id="UP000041770">
    <property type="component" value="Unassembled WGS sequence"/>
</dbReference>
<accession>A0A655XTM8</accession>
<name>A0A655XTM8_VIBCL</name>